<dbReference type="Pfam" id="PF02498">
    <property type="entry name" value="Bro-N"/>
    <property type="match status" value="1"/>
</dbReference>
<sequence>MEKIMTKFNNMNTQLTLVFDEENTELTFDDFANQNGIVYWYASDLAMMLGYSDMQAISKAINKAYAVCNNLNISIIDNFIQTSSANTPNDLKMTRFACYLTVMNGNISNPKVAAAQAYFANLAAEIHAVCQSADEVDRVYLRGDISDREKSLSHIAYKHGVDNYAFFQNAGYRGMYNMNIKALKNKKGLFNDKASLLDYMNNEELAANIFRVTQTEAKIRNQNIRGQAALENAAETVGRAVRNVMIQNTGTAPEDLKLSQEKINKIQSNIKKTHKALTKHDKK</sequence>
<dbReference type="Proteomes" id="UP000066995">
    <property type="component" value="Chromosome"/>
</dbReference>
<keyword evidence="3" id="KW-1185">Reference proteome</keyword>
<dbReference type="KEGG" id="mvi:X808_17920"/>
<proteinExistence type="predicted"/>
<evidence type="ECO:0000259" key="1">
    <source>
        <dbReference type="Pfam" id="PF02498"/>
    </source>
</evidence>
<protein>
    <submittedName>
        <fullName evidence="2">DNA-damage-inducible protein d</fullName>
    </submittedName>
</protein>
<feature type="domain" description="Bro-N" evidence="1">
    <location>
        <begin position="34"/>
        <end position="115"/>
    </location>
</feature>
<dbReference type="PATRIC" id="fig|1433287.3.peg.1788"/>
<dbReference type="InterPro" id="IPR003497">
    <property type="entry name" value="BRO_N_domain"/>
</dbReference>
<dbReference type="eggNOG" id="COG3645">
    <property type="taxonomic scope" value="Bacteria"/>
</dbReference>
<dbReference type="AlphaFoldDB" id="W0QDG3"/>
<dbReference type="EMBL" id="CP006943">
    <property type="protein sequence ID" value="AHG76312.1"/>
    <property type="molecule type" value="Genomic_DNA"/>
</dbReference>
<dbReference type="STRING" id="1433287.X808_17920"/>
<dbReference type="HOGENOM" id="CLU_065349_0_0_6"/>
<organism evidence="2 3">
    <name type="scientific">Mannheimia varigena USDA-ARS-USMARC-1296</name>
    <dbReference type="NCBI Taxonomy" id="1433287"/>
    <lineage>
        <taxon>Bacteria</taxon>
        <taxon>Pseudomonadati</taxon>
        <taxon>Pseudomonadota</taxon>
        <taxon>Gammaproteobacteria</taxon>
        <taxon>Pasteurellales</taxon>
        <taxon>Pasteurellaceae</taxon>
        <taxon>Mannheimia</taxon>
    </lineage>
</organism>
<accession>W0QDG3</accession>
<name>W0QDG3_9PAST</name>
<evidence type="ECO:0000313" key="2">
    <source>
        <dbReference type="EMBL" id="AHG76312.1"/>
    </source>
</evidence>
<reference evidence="2 3" key="1">
    <citation type="submission" date="2013-12" db="EMBL/GenBank/DDBJ databases">
        <title>Annotation of the Mannheimia varigena USDA-ARS-USMARC-1296 complete genome.</title>
        <authorList>
            <person name="Harhay G.P."/>
            <person name="Clawson M.L."/>
            <person name="Murray R.W."/>
            <person name="Lubbers B.V."/>
            <person name="Heaton M.P."/>
            <person name="Chitko-Mckown C.G."/>
            <person name="Harhay D.M."/>
            <person name="Smith T.P.L."/>
        </authorList>
    </citation>
    <scope>NUCLEOTIDE SEQUENCE [LARGE SCALE GENOMIC DNA]</scope>
    <source>
        <strain evidence="2 3">USDA-ARS-USMARC-1296</strain>
    </source>
</reference>
<gene>
    <name evidence="2" type="ORF">X808_17920</name>
</gene>
<evidence type="ECO:0000313" key="3">
    <source>
        <dbReference type="Proteomes" id="UP000066995"/>
    </source>
</evidence>